<proteinExistence type="predicted"/>
<accession>A0A3M6UG35</accession>
<feature type="region of interest" description="Disordered" evidence="1">
    <location>
        <begin position="18"/>
        <end position="78"/>
    </location>
</feature>
<reference evidence="2 3" key="1">
    <citation type="journal article" date="2018" name="Sci. Rep.">
        <title>Comparative analysis of the Pocillopora damicornis genome highlights role of immune system in coral evolution.</title>
        <authorList>
            <person name="Cunning R."/>
            <person name="Bay R.A."/>
            <person name="Gillette P."/>
            <person name="Baker A.C."/>
            <person name="Traylor-Knowles N."/>
        </authorList>
    </citation>
    <scope>NUCLEOTIDE SEQUENCE [LARGE SCALE GENOMIC DNA]</scope>
    <source>
        <strain evidence="2">RSMAS</strain>
        <tissue evidence="2">Whole animal</tissue>
    </source>
</reference>
<protein>
    <submittedName>
        <fullName evidence="2">Uncharacterized protein</fullName>
    </submittedName>
</protein>
<feature type="compositionally biased region" description="Polar residues" evidence="1">
    <location>
        <begin position="24"/>
        <end position="38"/>
    </location>
</feature>
<comment type="caution">
    <text evidence="2">The sequence shown here is derived from an EMBL/GenBank/DDBJ whole genome shotgun (WGS) entry which is preliminary data.</text>
</comment>
<name>A0A3M6UG35_POCDA</name>
<keyword evidence="3" id="KW-1185">Reference proteome</keyword>
<dbReference type="EMBL" id="RCHS01001604">
    <property type="protein sequence ID" value="RMX52586.1"/>
    <property type="molecule type" value="Genomic_DNA"/>
</dbReference>
<dbReference type="AlphaFoldDB" id="A0A3M6UG35"/>
<gene>
    <name evidence="2" type="ORF">pdam_00019382</name>
</gene>
<feature type="non-terminal residue" evidence="2">
    <location>
        <position position="99"/>
    </location>
</feature>
<sequence>MADEGRLEEELASFRRQWKEEIQRSTNDSGSSRNSPVSESALRPSREGSPSPLVLGQKKVVSSSQKPQQLEEKELQISSVGRRRHNQLTWLHYSVNTTY</sequence>
<evidence type="ECO:0000313" key="2">
    <source>
        <dbReference type="EMBL" id="RMX52586.1"/>
    </source>
</evidence>
<evidence type="ECO:0000256" key="1">
    <source>
        <dbReference type="SAM" id="MobiDB-lite"/>
    </source>
</evidence>
<organism evidence="2 3">
    <name type="scientific">Pocillopora damicornis</name>
    <name type="common">Cauliflower coral</name>
    <name type="synonym">Millepora damicornis</name>
    <dbReference type="NCBI Taxonomy" id="46731"/>
    <lineage>
        <taxon>Eukaryota</taxon>
        <taxon>Metazoa</taxon>
        <taxon>Cnidaria</taxon>
        <taxon>Anthozoa</taxon>
        <taxon>Hexacorallia</taxon>
        <taxon>Scleractinia</taxon>
        <taxon>Astrocoeniina</taxon>
        <taxon>Pocilloporidae</taxon>
        <taxon>Pocillopora</taxon>
    </lineage>
</organism>
<evidence type="ECO:0000313" key="3">
    <source>
        <dbReference type="Proteomes" id="UP000275408"/>
    </source>
</evidence>
<dbReference type="OrthoDB" id="2117972at2759"/>
<dbReference type="Proteomes" id="UP000275408">
    <property type="component" value="Unassembled WGS sequence"/>
</dbReference>